<keyword evidence="11" id="KW-1185">Reference proteome</keyword>
<dbReference type="Gene3D" id="2.20.70.10">
    <property type="match status" value="1"/>
</dbReference>
<feature type="transmembrane region" description="Helical" evidence="8">
    <location>
        <begin position="239"/>
        <end position="259"/>
    </location>
</feature>
<feature type="transmembrane region" description="Helical" evidence="8">
    <location>
        <begin position="291"/>
        <end position="313"/>
    </location>
</feature>
<evidence type="ECO:0000256" key="4">
    <source>
        <dbReference type="ARBA" id="ARBA00022692"/>
    </source>
</evidence>
<feature type="transmembrane region" description="Helical" evidence="8">
    <location>
        <begin position="372"/>
        <end position="390"/>
    </location>
</feature>
<dbReference type="SMART" id="SM00456">
    <property type="entry name" value="WW"/>
    <property type="match status" value="1"/>
</dbReference>
<dbReference type="SUPFAM" id="SSF51045">
    <property type="entry name" value="WW domain"/>
    <property type="match status" value="1"/>
</dbReference>
<evidence type="ECO:0000259" key="9">
    <source>
        <dbReference type="PROSITE" id="PS50020"/>
    </source>
</evidence>
<keyword evidence="4 8" id="KW-0812">Transmembrane</keyword>
<evidence type="ECO:0000313" key="11">
    <source>
        <dbReference type="Proteomes" id="UP001444071"/>
    </source>
</evidence>
<evidence type="ECO:0000256" key="2">
    <source>
        <dbReference type="ARBA" id="ARBA00004496"/>
    </source>
</evidence>
<dbReference type="Proteomes" id="UP001444071">
    <property type="component" value="Unassembled WGS sequence"/>
</dbReference>
<feature type="region of interest" description="Disordered" evidence="7">
    <location>
        <begin position="201"/>
        <end position="222"/>
    </location>
</feature>
<gene>
    <name evidence="10" type="ORF">XENORESO_005472</name>
</gene>
<feature type="domain" description="WW" evidence="9">
    <location>
        <begin position="15"/>
        <end position="48"/>
    </location>
</feature>
<dbReference type="CDD" id="cd00201">
    <property type="entry name" value="WW"/>
    <property type="match status" value="1"/>
</dbReference>
<reference evidence="10 11" key="1">
    <citation type="submission" date="2021-06" db="EMBL/GenBank/DDBJ databases">
        <authorList>
            <person name="Palmer J.M."/>
        </authorList>
    </citation>
    <scope>NUCLEOTIDE SEQUENCE [LARGE SCALE GENOMIC DNA]</scope>
    <source>
        <strain evidence="10 11">XR_2019</strain>
        <tissue evidence="10">Muscle</tissue>
    </source>
</reference>
<evidence type="ECO:0000256" key="6">
    <source>
        <dbReference type="ARBA" id="ARBA00023136"/>
    </source>
</evidence>
<feature type="non-terminal residue" evidence="10">
    <location>
        <position position="431"/>
    </location>
</feature>
<dbReference type="PANTHER" id="PTHR14791">
    <property type="entry name" value="BOMB/KIRA PROTEINS"/>
    <property type="match status" value="1"/>
</dbReference>
<evidence type="ECO:0000256" key="8">
    <source>
        <dbReference type="SAM" id="Phobius"/>
    </source>
</evidence>
<evidence type="ECO:0000256" key="7">
    <source>
        <dbReference type="SAM" id="MobiDB-lite"/>
    </source>
</evidence>
<protein>
    <recommendedName>
        <fullName evidence="9">WW domain-containing protein</fullName>
    </recommendedName>
</protein>
<evidence type="ECO:0000313" key="10">
    <source>
        <dbReference type="EMBL" id="MEQ2265329.1"/>
    </source>
</evidence>
<feature type="transmembrane region" description="Helical" evidence="8">
    <location>
        <begin position="343"/>
        <end position="360"/>
    </location>
</feature>
<keyword evidence="5 8" id="KW-1133">Transmembrane helix</keyword>
<proteinExistence type="predicted"/>
<feature type="transmembrane region" description="Helical" evidence="8">
    <location>
        <begin position="402"/>
        <end position="427"/>
    </location>
</feature>
<dbReference type="PROSITE" id="PS01159">
    <property type="entry name" value="WW_DOMAIN_1"/>
    <property type="match status" value="1"/>
</dbReference>
<comment type="subcellular location">
    <subcellularLocation>
        <location evidence="2">Cytoplasm</location>
    </subcellularLocation>
    <subcellularLocation>
        <location evidence="1">Membrane</location>
        <topology evidence="1">Multi-pass membrane protein</topology>
    </subcellularLocation>
</comment>
<keyword evidence="3" id="KW-0963">Cytoplasm</keyword>
<dbReference type="InterPro" id="IPR001202">
    <property type="entry name" value="WW_dom"/>
</dbReference>
<dbReference type="Pfam" id="PF00397">
    <property type="entry name" value="WW"/>
    <property type="match status" value="1"/>
</dbReference>
<dbReference type="EMBL" id="JAHRIM010032014">
    <property type="protein sequence ID" value="MEQ2265329.1"/>
    <property type="molecule type" value="Genomic_DNA"/>
</dbReference>
<evidence type="ECO:0000256" key="3">
    <source>
        <dbReference type="ARBA" id="ARBA00022490"/>
    </source>
</evidence>
<dbReference type="InterPro" id="IPR051105">
    <property type="entry name" value="WWC/KIBRA_Hippo_Reg"/>
</dbReference>
<dbReference type="PROSITE" id="PS50020">
    <property type="entry name" value="WW_DOMAIN_2"/>
    <property type="match status" value="1"/>
</dbReference>
<sequence length="431" mass="48086">MPWVSGSKRRESSELPLPAGWEEARDYDGRVFFIDHNTRQTSWIDPRDSWASGKAARMCFCGDLNFTSPEMGSTHSQGCSECNWFGSSSPQRAAVDYRLIAETQETFIEFIIARDDSDVLYQSCVPARVQVCSYRHAEHLQAGEKRVMDLLWLASPMFISLRTIDTSSNAWPSPADKPSTPVGLFFCCGMSVMLGMPSLMPGGSARSRPQTEQQNRGTKGGLYAWSQSTPNSIILERRVLLNMGCHLALCVSSVLFLLADNTFVNPLLVLDVQTSFLQLMPLPGLTTSVDAVVAICVIFAMSFIPASFVLYLIQERVTKAKHLQFVSGVSPLVYWVANFFWDMMNYFLSTAMVVGIFIAFDKKCYTSPTNLPALIALLLLYGWSVTPMMYPMSYVFNIPSTAYVSLSCINLFIGINSSAITFILELFENNR</sequence>
<dbReference type="PANTHER" id="PTHR14791:SF25">
    <property type="entry name" value="PROTEIN WWC3"/>
    <property type="match status" value="1"/>
</dbReference>
<dbReference type="InterPro" id="IPR036020">
    <property type="entry name" value="WW_dom_sf"/>
</dbReference>
<comment type="caution">
    <text evidence="10">The sequence shown here is derived from an EMBL/GenBank/DDBJ whole genome shotgun (WGS) entry which is preliminary data.</text>
</comment>
<accession>A0ABV0W7U0</accession>
<evidence type="ECO:0000256" key="1">
    <source>
        <dbReference type="ARBA" id="ARBA00004141"/>
    </source>
</evidence>
<feature type="compositionally biased region" description="Polar residues" evidence="7">
    <location>
        <begin position="207"/>
        <end position="217"/>
    </location>
</feature>
<organism evidence="10 11">
    <name type="scientific">Xenotaenia resolanae</name>
    <dbReference type="NCBI Taxonomy" id="208358"/>
    <lineage>
        <taxon>Eukaryota</taxon>
        <taxon>Metazoa</taxon>
        <taxon>Chordata</taxon>
        <taxon>Craniata</taxon>
        <taxon>Vertebrata</taxon>
        <taxon>Euteleostomi</taxon>
        <taxon>Actinopterygii</taxon>
        <taxon>Neopterygii</taxon>
        <taxon>Teleostei</taxon>
        <taxon>Neoteleostei</taxon>
        <taxon>Acanthomorphata</taxon>
        <taxon>Ovalentaria</taxon>
        <taxon>Atherinomorphae</taxon>
        <taxon>Cyprinodontiformes</taxon>
        <taxon>Goodeidae</taxon>
        <taxon>Xenotaenia</taxon>
    </lineage>
</organism>
<dbReference type="Pfam" id="PF12698">
    <property type="entry name" value="ABC2_membrane_3"/>
    <property type="match status" value="1"/>
</dbReference>
<keyword evidence="6 8" id="KW-0472">Membrane</keyword>
<evidence type="ECO:0000256" key="5">
    <source>
        <dbReference type="ARBA" id="ARBA00022989"/>
    </source>
</evidence>
<name>A0ABV0W7U0_9TELE</name>
<dbReference type="InterPro" id="IPR013525">
    <property type="entry name" value="ABC2_TM"/>
</dbReference>